<protein>
    <submittedName>
        <fullName evidence="7">DsbA family protein</fullName>
    </submittedName>
</protein>
<feature type="domain" description="Thioredoxin-like fold" evidence="6">
    <location>
        <begin position="20"/>
        <end position="184"/>
    </location>
</feature>
<evidence type="ECO:0000313" key="7">
    <source>
        <dbReference type="EMBL" id="MFC6662531.1"/>
    </source>
</evidence>
<evidence type="ECO:0000256" key="3">
    <source>
        <dbReference type="ARBA" id="ARBA00023002"/>
    </source>
</evidence>
<evidence type="ECO:0000256" key="2">
    <source>
        <dbReference type="ARBA" id="ARBA00022729"/>
    </source>
</evidence>
<dbReference type="Gene3D" id="3.40.30.10">
    <property type="entry name" value="Glutaredoxin"/>
    <property type="match status" value="1"/>
</dbReference>
<reference evidence="8" key="1">
    <citation type="journal article" date="2019" name="Int. J. Syst. Evol. Microbiol.">
        <title>The Global Catalogue of Microorganisms (GCM) 10K type strain sequencing project: providing services to taxonomists for standard genome sequencing and annotation.</title>
        <authorList>
            <consortium name="The Broad Institute Genomics Platform"/>
            <consortium name="The Broad Institute Genome Sequencing Center for Infectious Disease"/>
            <person name="Wu L."/>
            <person name="Ma J."/>
        </authorList>
    </citation>
    <scope>NUCLEOTIDE SEQUENCE [LARGE SCALE GENOMIC DNA]</scope>
    <source>
        <strain evidence="8">CCUG 63830</strain>
    </source>
</reference>
<name>A0ABW1ZP69_9DEIO</name>
<dbReference type="SUPFAM" id="SSF52833">
    <property type="entry name" value="Thioredoxin-like"/>
    <property type="match status" value="1"/>
</dbReference>
<dbReference type="PANTHER" id="PTHR13887">
    <property type="entry name" value="GLUTATHIONE S-TRANSFERASE KAPPA"/>
    <property type="match status" value="1"/>
</dbReference>
<keyword evidence="2" id="KW-0732">Signal</keyword>
<gene>
    <name evidence="7" type="ORF">ACFP90_20975</name>
</gene>
<proteinExistence type="inferred from homology"/>
<accession>A0ABW1ZP69</accession>
<keyword evidence="3" id="KW-0560">Oxidoreductase</keyword>
<dbReference type="InterPro" id="IPR036249">
    <property type="entry name" value="Thioredoxin-like_sf"/>
</dbReference>
<dbReference type="Pfam" id="PF13462">
    <property type="entry name" value="Thioredoxin_4"/>
    <property type="match status" value="1"/>
</dbReference>
<evidence type="ECO:0000259" key="6">
    <source>
        <dbReference type="Pfam" id="PF13462"/>
    </source>
</evidence>
<dbReference type="EMBL" id="JBHSWB010000002">
    <property type="protein sequence ID" value="MFC6662531.1"/>
    <property type="molecule type" value="Genomic_DNA"/>
</dbReference>
<keyword evidence="4" id="KW-1015">Disulfide bond</keyword>
<organism evidence="7 8">
    <name type="scientific">Deinococcus multiflagellatus</name>
    <dbReference type="NCBI Taxonomy" id="1656887"/>
    <lineage>
        <taxon>Bacteria</taxon>
        <taxon>Thermotogati</taxon>
        <taxon>Deinococcota</taxon>
        <taxon>Deinococci</taxon>
        <taxon>Deinococcales</taxon>
        <taxon>Deinococcaceae</taxon>
        <taxon>Deinococcus</taxon>
    </lineage>
</organism>
<keyword evidence="5" id="KW-0676">Redox-active center</keyword>
<comment type="similarity">
    <text evidence="1">Belongs to the thioredoxin family. DsbA subfamily.</text>
</comment>
<comment type="caution">
    <text evidence="7">The sequence shown here is derived from an EMBL/GenBank/DDBJ whole genome shotgun (WGS) entry which is preliminary data.</text>
</comment>
<evidence type="ECO:0000256" key="4">
    <source>
        <dbReference type="ARBA" id="ARBA00023157"/>
    </source>
</evidence>
<sequence length="187" mass="19966">MLLPSGSEDRAVHTFSTADRPVLGQAGVGAQIVLFSDYKCPNCRDFEHRHLPLIEQQLVKTGQAHVVFLQSPFLAPDSLTASVAAECAFQQGSAQFLKYNAALYAEQGDERAAWATPQLLRRVARAVGLNLPAYDQCVIGPVAGATVNSDLEQHKAAGMLGTPTVFVNGRRTPAGVKEIRAALNAAP</sequence>
<evidence type="ECO:0000256" key="1">
    <source>
        <dbReference type="ARBA" id="ARBA00005791"/>
    </source>
</evidence>
<dbReference type="PANTHER" id="PTHR13887:SF14">
    <property type="entry name" value="DISULFIDE BOND FORMATION PROTEIN D"/>
    <property type="match status" value="1"/>
</dbReference>
<evidence type="ECO:0000313" key="8">
    <source>
        <dbReference type="Proteomes" id="UP001596317"/>
    </source>
</evidence>
<keyword evidence="8" id="KW-1185">Reference proteome</keyword>
<evidence type="ECO:0000256" key="5">
    <source>
        <dbReference type="ARBA" id="ARBA00023284"/>
    </source>
</evidence>
<dbReference type="Proteomes" id="UP001596317">
    <property type="component" value="Unassembled WGS sequence"/>
</dbReference>
<dbReference type="InterPro" id="IPR012336">
    <property type="entry name" value="Thioredoxin-like_fold"/>
</dbReference>